<dbReference type="Proteomes" id="UP000261560">
    <property type="component" value="Unplaced"/>
</dbReference>
<name>A0A3B3CK51_ORYME</name>
<dbReference type="Ensembl" id="ENSOMET00000026222.1">
    <property type="protein sequence ID" value="ENSOMEP00000017474.1"/>
    <property type="gene ID" value="ENSOMEG00000019152.1"/>
</dbReference>
<dbReference type="OMA" id="HERAIRY"/>
<evidence type="ECO:0008006" key="3">
    <source>
        <dbReference type="Google" id="ProtNLM"/>
    </source>
</evidence>
<dbReference type="PANTHER" id="PTHR11505">
    <property type="entry name" value="L1 TRANSPOSABLE ELEMENT-RELATED"/>
    <property type="match status" value="1"/>
</dbReference>
<dbReference type="STRING" id="30732.ENSOMEP00000017474"/>
<reference evidence="1" key="2">
    <citation type="submission" date="2025-09" db="UniProtKB">
        <authorList>
            <consortium name="Ensembl"/>
        </authorList>
    </citation>
    <scope>IDENTIFICATION</scope>
</reference>
<sequence length="266" mass="31025">MTFSETKITLARLESTMKDVAERTTIVEQQMADTHQRVSDTEDQQHRHERAIRYLLKREAKVSAKCEDLKSRARRNNLRVYGIREGEEKNDMIGFVTTMIHTALNLPADLDLGVERAHRSLTTKPKETEPPRSIIVRFWDYRVKDRILQEAWKSNGVVYRDKKVFFDQDYTAEVQKKRKEVREVIKQLKEKKVKAVSPFPAKLKIYTSTGVNMFYTLSEAAPTLKQMGIHVTADERENLREKMLRNTWITRAKKGREGALSTVDLQ</sequence>
<proteinExistence type="predicted"/>
<dbReference type="PaxDb" id="30732-ENSOMEP00000017474"/>
<reference evidence="1" key="1">
    <citation type="submission" date="2025-08" db="UniProtKB">
        <authorList>
            <consortium name="Ensembl"/>
        </authorList>
    </citation>
    <scope>IDENTIFICATION</scope>
</reference>
<evidence type="ECO:0000313" key="1">
    <source>
        <dbReference type="Ensembl" id="ENSOMEP00000017474.1"/>
    </source>
</evidence>
<accession>A0A3B3CK51</accession>
<dbReference type="GeneTree" id="ENSGT00940000160789"/>
<dbReference type="FunFam" id="3.30.70.1820:FF:000004">
    <property type="entry name" value="Uncharacterized protein"/>
    <property type="match status" value="1"/>
</dbReference>
<evidence type="ECO:0000313" key="2">
    <source>
        <dbReference type="Proteomes" id="UP000261560"/>
    </source>
</evidence>
<keyword evidence="2" id="KW-1185">Reference proteome</keyword>
<organism evidence="1 2">
    <name type="scientific">Oryzias melastigma</name>
    <name type="common">Marine medaka</name>
    <dbReference type="NCBI Taxonomy" id="30732"/>
    <lineage>
        <taxon>Eukaryota</taxon>
        <taxon>Metazoa</taxon>
        <taxon>Chordata</taxon>
        <taxon>Craniata</taxon>
        <taxon>Vertebrata</taxon>
        <taxon>Euteleostomi</taxon>
        <taxon>Actinopterygii</taxon>
        <taxon>Neopterygii</taxon>
        <taxon>Teleostei</taxon>
        <taxon>Neoteleostei</taxon>
        <taxon>Acanthomorphata</taxon>
        <taxon>Ovalentaria</taxon>
        <taxon>Atherinomorphae</taxon>
        <taxon>Beloniformes</taxon>
        <taxon>Adrianichthyidae</taxon>
        <taxon>Oryziinae</taxon>
        <taxon>Oryzias</taxon>
    </lineage>
</organism>
<dbReference type="AlphaFoldDB" id="A0A3B3CK51"/>
<protein>
    <recommendedName>
        <fullName evidence="3">L1 transposable element RRM domain-containing protein</fullName>
    </recommendedName>
</protein>
<dbReference type="Gene3D" id="3.30.70.1820">
    <property type="entry name" value="L1 transposable element, RRM domain"/>
    <property type="match status" value="1"/>
</dbReference>
<dbReference type="InterPro" id="IPR004244">
    <property type="entry name" value="Transposase_22"/>
</dbReference>